<reference evidence="3" key="1">
    <citation type="submission" date="2025-08" db="UniProtKB">
        <authorList>
            <consortium name="RefSeq"/>
        </authorList>
    </citation>
    <scope>IDENTIFICATION</scope>
    <source>
        <tissue evidence="3">Thorax and Abdomen</tissue>
    </source>
</reference>
<evidence type="ECO:0000256" key="1">
    <source>
        <dbReference type="SAM" id="Coils"/>
    </source>
</evidence>
<protein>
    <submittedName>
        <fullName evidence="3">Protein Spindly-like</fullName>
    </submittedName>
</protein>
<evidence type="ECO:0000313" key="2">
    <source>
        <dbReference type="Proteomes" id="UP000829291"/>
    </source>
</evidence>
<dbReference type="Proteomes" id="UP000829291">
    <property type="component" value="Chromosome 4"/>
</dbReference>
<accession>A0ABM3FW56</accession>
<dbReference type="GeneID" id="124293825"/>
<feature type="coiled-coil region" evidence="1">
    <location>
        <begin position="241"/>
        <end position="367"/>
    </location>
</feature>
<proteinExistence type="predicted"/>
<keyword evidence="1" id="KW-0175">Coiled coil</keyword>
<gene>
    <name evidence="3" type="primary">LOC124293825</name>
</gene>
<keyword evidence="2" id="KW-1185">Reference proteome</keyword>
<name>A0ABM3FW56_NEOLC</name>
<sequence>MLDGGDDSSLKTNQKKTNEELKYEMSELNKLLNAETEYNEKYQQEMHEMRQKLGAALAMQKDLFESNELLEENLTRHKLDAEMKTNQLLEKFANEKKDYQEQLSELEASLAGEKKKNQELNEKIAVKEKLLFVTARSESLDKSEELLTTKQTIASLNEELDKKEKVQEELLFIQQQLEETIVKLKKDYNEVAEILELKKADIKSLNEILETTKDELVICRSELESLKAVPASDSVKGNSLFAEVEDNRRELIKDLTSMKEKYMEMKETYRAKENEISALKAERATLLKRWKDDDAEMINHNASLIETYKARILELENKLKEEAKKLKVTDGNKEPANNNFSYLQSLLATKKKEIEDLQSHLDECSTQKIIQEEIKCYLSKQLIQWRRKAMSFQAQALTAQNQIKCEDCLRLNLKDFGDANICGGIEHLDGESMENIASNLGEACHVDDTLEKLLQVPRLSTDEWKSSTASVSGLNNDLEILQEFNTLGESKEAIRSRKSIETCRVSLSPKTSIGSQESNKENTADTSNAIDVTLKSALVKPLKKTTCPKNQEKTTKSLRFTSDTVDVQKPKLIKQKVEKKKCPVVFISTQPKK</sequence>
<dbReference type="RefSeq" id="XP_046592247.1">
    <property type="nucleotide sequence ID" value="XM_046736291.1"/>
</dbReference>
<organism evidence="2 3">
    <name type="scientific">Neodiprion lecontei</name>
    <name type="common">Redheaded pine sawfly</name>
    <dbReference type="NCBI Taxonomy" id="441921"/>
    <lineage>
        <taxon>Eukaryota</taxon>
        <taxon>Metazoa</taxon>
        <taxon>Ecdysozoa</taxon>
        <taxon>Arthropoda</taxon>
        <taxon>Hexapoda</taxon>
        <taxon>Insecta</taxon>
        <taxon>Pterygota</taxon>
        <taxon>Neoptera</taxon>
        <taxon>Endopterygota</taxon>
        <taxon>Hymenoptera</taxon>
        <taxon>Tenthredinoidea</taxon>
        <taxon>Diprionidae</taxon>
        <taxon>Diprioninae</taxon>
        <taxon>Neodiprion</taxon>
    </lineage>
</organism>
<evidence type="ECO:0000313" key="3">
    <source>
        <dbReference type="RefSeq" id="XP_046592247.1"/>
    </source>
</evidence>
<feature type="coiled-coil region" evidence="1">
    <location>
        <begin position="11"/>
        <end position="215"/>
    </location>
</feature>